<dbReference type="AlphaFoldDB" id="A0A8C3X6H9"/>
<evidence type="ECO:0000313" key="1">
    <source>
        <dbReference type="Ensembl" id="ENSCWAP00000022808.1"/>
    </source>
</evidence>
<evidence type="ECO:0000313" key="2">
    <source>
        <dbReference type="Proteomes" id="UP000694540"/>
    </source>
</evidence>
<organism evidence="1 2">
    <name type="scientific">Catagonus wagneri</name>
    <name type="common">Chacoan peccary</name>
    <dbReference type="NCBI Taxonomy" id="51154"/>
    <lineage>
        <taxon>Eukaryota</taxon>
        <taxon>Metazoa</taxon>
        <taxon>Chordata</taxon>
        <taxon>Craniata</taxon>
        <taxon>Vertebrata</taxon>
        <taxon>Euteleostomi</taxon>
        <taxon>Mammalia</taxon>
        <taxon>Eutheria</taxon>
        <taxon>Laurasiatheria</taxon>
        <taxon>Artiodactyla</taxon>
        <taxon>Suina</taxon>
        <taxon>Tayassuidae</taxon>
        <taxon>Catagonus</taxon>
    </lineage>
</organism>
<dbReference type="Ensembl" id="ENSCWAT00000024727.1">
    <property type="protein sequence ID" value="ENSCWAP00000022808.1"/>
    <property type="gene ID" value="ENSCWAG00000017396.1"/>
</dbReference>
<protein>
    <submittedName>
        <fullName evidence="1">Uncharacterized protein</fullName>
    </submittedName>
</protein>
<sequence length="74" mass="8232">MVVSDLGVKTKETICCVLLWNTASKKHQAGVKHKADCSAEVSGFLLVSSTLVLSLEEIYQQLEWFKPRASFFPS</sequence>
<reference evidence="1" key="2">
    <citation type="submission" date="2025-09" db="UniProtKB">
        <authorList>
            <consortium name="Ensembl"/>
        </authorList>
    </citation>
    <scope>IDENTIFICATION</scope>
</reference>
<name>A0A8C3X6H9_9CETA</name>
<proteinExistence type="predicted"/>
<keyword evidence="2" id="KW-1185">Reference proteome</keyword>
<accession>A0A8C3X6H9</accession>
<reference evidence="1" key="1">
    <citation type="submission" date="2025-08" db="UniProtKB">
        <authorList>
            <consortium name="Ensembl"/>
        </authorList>
    </citation>
    <scope>IDENTIFICATION</scope>
</reference>
<dbReference type="Proteomes" id="UP000694540">
    <property type="component" value="Unplaced"/>
</dbReference>